<sequence>MIMIGQVTLLTFLALALGVIAVVFVRGVRRNGFPDPPADPSAAALHRAIYGPRPPTPLPEWAYGDEIGDRADEAPSDEAS</sequence>
<protein>
    <submittedName>
        <fullName evidence="2">Uncharacterized protein</fullName>
    </submittedName>
</protein>
<evidence type="ECO:0000313" key="3">
    <source>
        <dbReference type="Proteomes" id="UP000193577"/>
    </source>
</evidence>
<name>A0AA91PHN8_9MYCO</name>
<dbReference type="EMBL" id="NCXO01000001">
    <property type="protein sequence ID" value="OSC35936.1"/>
    <property type="molecule type" value="Genomic_DNA"/>
</dbReference>
<evidence type="ECO:0000256" key="1">
    <source>
        <dbReference type="SAM" id="MobiDB-lite"/>
    </source>
</evidence>
<proteinExistence type="predicted"/>
<keyword evidence="3" id="KW-1185">Reference proteome</keyword>
<accession>A0AA91PHN8</accession>
<evidence type="ECO:0000313" key="2">
    <source>
        <dbReference type="EMBL" id="OSC35936.1"/>
    </source>
</evidence>
<dbReference type="AlphaFoldDB" id="A0AA91PHN8"/>
<reference evidence="2 3" key="1">
    <citation type="submission" date="2017-04" db="EMBL/GenBank/DDBJ databases">
        <title>The new phylogeny of genus Mycobacterium.</title>
        <authorList>
            <person name="Tortoli E."/>
            <person name="Trovato A."/>
            <person name="Cirillo D.M."/>
        </authorList>
    </citation>
    <scope>NUCLEOTIDE SEQUENCE [LARGE SCALE GENOMIC DNA]</scope>
    <source>
        <strain evidence="2 3">KCTC 19819</strain>
    </source>
</reference>
<comment type="caution">
    <text evidence="2">The sequence shown here is derived from an EMBL/GenBank/DDBJ whole genome shotgun (WGS) entry which is preliminary data.</text>
</comment>
<feature type="region of interest" description="Disordered" evidence="1">
    <location>
        <begin position="51"/>
        <end position="80"/>
    </location>
</feature>
<gene>
    <name evidence="2" type="ORF">B8W67_00040</name>
</gene>
<dbReference type="Proteomes" id="UP000193577">
    <property type="component" value="Unassembled WGS sequence"/>
</dbReference>
<organism evidence="2 3">
    <name type="scientific">Mycolicibacillus koreensis</name>
    <dbReference type="NCBI Taxonomy" id="1069220"/>
    <lineage>
        <taxon>Bacteria</taxon>
        <taxon>Bacillati</taxon>
        <taxon>Actinomycetota</taxon>
        <taxon>Actinomycetes</taxon>
        <taxon>Mycobacteriales</taxon>
        <taxon>Mycobacteriaceae</taxon>
        <taxon>Mycolicibacillus</taxon>
    </lineage>
</organism>